<dbReference type="EMBL" id="FOGG01000008">
    <property type="protein sequence ID" value="SER37618.1"/>
    <property type="molecule type" value="Genomic_DNA"/>
</dbReference>
<gene>
    <name evidence="1" type="ORF">SAMN04488023_10842</name>
</gene>
<organism evidence="1 2">
    <name type="scientific">Pedobacter rhizosphaerae</name>
    <dbReference type="NCBI Taxonomy" id="390241"/>
    <lineage>
        <taxon>Bacteria</taxon>
        <taxon>Pseudomonadati</taxon>
        <taxon>Bacteroidota</taxon>
        <taxon>Sphingobacteriia</taxon>
        <taxon>Sphingobacteriales</taxon>
        <taxon>Sphingobacteriaceae</taxon>
        <taxon>Pedobacter</taxon>
    </lineage>
</organism>
<evidence type="ECO:0008006" key="3">
    <source>
        <dbReference type="Google" id="ProtNLM"/>
    </source>
</evidence>
<protein>
    <recommendedName>
        <fullName evidence="3">Lipocalin-like domain-containing protein</fullName>
    </recommendedName>
</protein>
<dbReference type="AlphaFoldDB" id="A0A1H9NNU9"/>
<name>A0A1H9NNU9_9SPHI</name>
<proteinExistence type="predicted"/>
<sequence>MILFTVCALLSCKKKNNDITKETLSGKWSTAGYTITLYNSSNVVVSQIVADAIKTYWTFDDTKVTLTTDNYIAARSAEYTVTKAQNTRFLHISSSEIAMYSDWEIVEQTDNILVLSADVTDRSALNYGNGQVAARGKITIRLNRVG</sequence>
<keyword evidence="2" id="KW-1185">Reference proteome</keyword>
<dbReference type="Proteomes" id="UP000199572">
    <property type="component" value="Unassembled WGS sequence"/>
</dbReference>
<evidence type="ECO:0000313" key="2">
    <source>
        <dbReference type="Proteomes" id="UP000199572"/>
    </source>
</evidence>
<reference evidence="1 2" key="1">
    <citation type="submission" date="2016-10" db="EMBL/GenBank/DDBJ databases">
        <authorList>
            <person name="de Groot N.N."/>
        </authorList>
    </citation>
    <scope>NUCLEOTIDE SEQUENCE [LARGE SCALE GENOMIC DNA]</scope>
    <source>
        <strain evidence="1 2">DSM 18610</strain>
    </source>
</reference>
<evidence type="ECO:0000313" key="1">
    <source>
        <dbReference type="EMBL" id="SER37618.1"/>
    </source>
</evidence>
<accession>A0A1H9NNU9</accession>